<name>A0AAD8WS56_LOLMU</name>
<proteinExistence type="predicted"/>
<gene>
    <name evidence="1" type="ORF">QYE76_039422</name>
</gene>
<accession>A0AAD8WS56</accession>
<reference evidence="1" key="1">
    <citation type="submission" date="2023-07" db="EMBL/GenBank/DDBJ databases">
        <title>A chromosome-level genome assembly of Lolium multiflorum.</title>
        <authorList>
            <person name="Chen Y."/>
            <person name="Copetti D."/>
            <person name="Kolliker R."/>
            <person name="Studer B."/>
        </authorList>
    </citation>
    <scope>NUCLEOTIDE SEQUENCE</scope>
    <source>
        <strain evidence="1">02402/16</strain>
        <tissue evidence="1">Leaf</tissue>
    </source>
</reference>
<comment type="caution">
    <text evidence="1">The sequence shown here is derived from an EMBL/GenBank/DDBJ whole genome shotgun (WGS) entry which is preliminary data.</text>
</comment>
<evidence type="ECO:0000313" key="2">
    <source>
        <dbReference type="Proteomes" id="UP001231189"/>
    </source>
</evidence>
<dbReference type="AlphaFoldDB" id="A0AAD8WS56"/>
<sequence length="128" mass="14429">MEASCATRLVWRYAAGRAWRGARRREGIVHVKRRPRCDAATTRRWRCDAAKADNGGGGELHSMWRSTTRGGGCWRCDAASSWLRCDAAKRRRRCDAATRQRWCDTTGAGVMPSRSWRVGVEPMQCEAA</sequence>
<evidence type="ECO:0000313" key="1">
    <source>
        <dbReference type="EMBL" id="KAK1678574.1"/>
    </source>
</evidence>
<organism evidence="1 2">
    <name type="scientific">Lolium multiflorum</name>
    <name type="common">Italian ryegrass</name>
    <name type="synonym">Lolium perenne subsp. multiflorum</name>
    <dbReference type="NCBI Taxonomy" id="4521"/>
    <lineage>
        <taxon>Eukaryota</taxon>
        <taxon>Viridiplantae</taxon>
        <taxon>Streptophyta</taxon>
        <taxon>Embryophyta</taxon>
        <taxon>Tracheophyta</taxon>
        <taxon>Spermatophyta</taxon>
        <taxon>Magnoliopsida</taxon>
        <taxon>Liliopsida</taxon>
        <taxon>Poales</taxon>
        <taxon>Poaceae</taxon>
        <taxon>BOP clade</taxon>
        <taxon>Pooideae</taxon>
        <taxon>Poodae</taxon>
        <taxon>Poeae</taxon>
        <taxon>Poeae Chloroplast Group 2 (Poeae type)</taxon>
        <taxon>Loliodinae</taxon>
        <taxon>Loliinae</taxon>
        <taxon>Lolium</taxon>
    </lineage>
</organism>
<protein>
    <submittedName>
        <fullName evidence="1">Uncharacterized protein</fullName>
    </submittedName>
</protein>
<dbReference type="Proteomes" id="UP001231189">
    <property type="component" value="Unassembled WGS sequence"/>
</dbReference>
<keyword evidence="2" id="KW-1185">Reference proteome</keyword>
<dbReference type="EMBL" id="JAUUTY010000002">
    <property type="protein sequence ID" value="KAK1678574.1"/>
    <property type="molecule type" value="Genomic_DNA"/>
</dbReference>